<keyword evidence="3" id="KW-1185">Reference proteome</keyword>
<organism evidence="2 3">
    <name type="scientific">Nocardia puris</name>
    <dbReference type="NCBI Taxonomy" id="208602"/>
    <lineage>
        <taxon>Bacteria</taxon>
        <taxon>Bacillati</taxon>
        <taxon>Actinomycetota</taxon>
        <taxon>Actinomycetes</taxon>
        <taxon>Mycobacteriales</taxon>
        <taxon>Nocardiaceae</taxon>
        <taxon>Nocardia</taxon>
    </lineage>
</organism>
<dbReference type="STRING" id="1210090.GCA_001613185_01408"/>
<keyword evidence="1" id="KW-0472">Membrane</keyword>
<evidence type="ECO:0000313" key="3">
    <source>
        <dbReference type="Proteomes" id="UP000252586"/>
    </source>
</evidence>
<dbReference type="AlphaFoldDB" id="A0A366DE65"/>
<protein>
    <submittedName>
        <fullName evidence="2">Uncharacterized protein</fullName>
    </submittedName>
</protein>
<proteinExistence type="predicted"/>
<name>A0A366DE65_9NOCA</name>
<evidence type="ECO:0000256" key="1">
    <source>
        <dbReference type="SAM" id="Phobius"/>
    </source>
</evidence>
<feature type="transmembrane region" description="Helical" evidence="1">
    <location>
        <begin position="20"/>
        <end position="42"/>
    </location>
</feature>
<reference evidence="2 3" key="1">
    <citation type="submission" date="2018-06" db="EMBL/GenBank/DDBJ databases">
        <title>Genomic Encyclopedia of Type Strains, Phase IV (KMG-IV): sequencing the most valuable type-strain genomes for metagenomic binning, comparative biology and taxonomic classification.</title>
        <authorList>
            <person name="Goeker M."/>
        </authorList>
    </citation>
    <scope>NUCLEOTIDE SEQUENCE [LARGE SCALE GENOMIC DNA]</scope>
    <source>
        <strain evidence="2 3">DSM 44599</strain>
    </source>
</reference>
<keyword evidence="1" id="KW-1133">Transmembrane helix</keyword>
<gene>
    <name evidence="2" type="ORF">DFR74_111255</name>
</gene>
<evidence type="ECO:0000313" key="2">
    <source>
        <dbReference type="EMBL" id="RBO87548.1"/>
    </source>
</evidence>
<accession>A0A366DE65</accession>
<dbReference type="Proteomes" id="UP000252586">
    <property type="component" value="Unassembled WGS sequence"/>
</dbReference>
<keyword evidence="1" id="KW-0812">Transmembrane</keyword>
<dbReference type="EMBL" id="QNRE01000011">
    <property type="protein sequence ID" value="RBO87548.1"/>
    <property type="molecule type" value="Genomic_DNA"/>
</dbReference>
<comment type="caution">
    <text evidence="2">The sequence shown here is derived from an EMBL/GenBank/DDBJ whole genome shotgun (WGS) entry which is preliminary data.</text>
</comment>
<sequence length="43" mass="4880">MISLRARRRAFDAADGWIPFLAELIGPTILMLVMFAFAVGWVR</sequence>